<dbReference type="AlphaFoldDB" id="U1F9W4"/>
<dbReference type="Proteomes" id="UP000016307">
    <property type="component" value="Unassembled WGS sequence"/>
</dbReference>
<comment type="caution">
    <text evidence="6">The sequence shown here is derived from an EMBL/GenBank/DDBJ whole genome shotgun (WGS) entry which is preliminary data.</text>
</comment>
<evidence type="ECO:0000256" key="1">
    <source>
        <dbReference type="ARBA" id="ARBA00004141"/>
    </source>
</evidence>
<evidence type="ECO:0000256" key="2">
    <source>
        <dbReference type="ARBA" id="ARBA00022692"/>
    </source>
</evidence>
<gene>
    <name evidence="6" type="ORF">H641_06258</name>
</gene>
<sequence length="48" mass="5458">GGLGQFAITYGYQKFDWSVTLVAVVTIIILVQFAQFLGNWLARRALRR</sequence>
<reference evidence="6 7" key="1">
    <citation type="journal article" date="2013" name="BMC Genomics">
        <title>Comparative genomics reveals distinct host-interacting traits of three major human-associated propionibacteria.</title>
        <authorList>
            <person name="Mak T.N."/>
            <person name="Schmid M."/>
            <person name="Brzuszkiewicz E."/>
            <person name="Zeng G."/>
            <person name="Meyer R."/>
            <person name="Sfanos K.S."/>
            <person name="Brinkmann V."/>
            <person name="Meyer T.F."/>
            <person name="Bruggemann H."/>
        </authorList>
    </citation>
    <scope>NUCLEOTIDE SEQUENCE [LARGE SCALE GENOMIC DNA]</scope>
    <source>
        <strain evidence="6 7">DSM 20700</strain>
    </source>
</reference>
<dbReference type="InterPro" id="IPR035906">
    <property type="entry name" value="MetI-like_sf"/>
</dbReference>
<proteinExistence type="predicted"/>
<dbReference type="GO" id="GO:0016020">
    <property type="term" value="C:membrane"/>
    <property type="evidence" value="ECO:0007669"/>
    <property type="project" value="UniProtKB-SubCell"/>
</dbReference>
<organism evidence="6 7">
    <name type="scientific">Cutibacterium granulosum DSM 20700</name>
    <dbReference type="NCBI Taxonomy" id="1160719"/>
    <lineage>
        <taxon>Bacteria</taxon>
        <taxon>Bacillati</taxon>
        <taxon>Actinomycetota</taxon>
        <taxon>Actinomycetes</taxon>
        <taxon>Propionibacteriales</taxon>
        <taxon>Propionibacteriaceae</taxon>
        <taxon>Cutibacterium</taxon>
    </lineage>
</organism>
<protein>
    <submittedName>
        <fullName evidence="6">Binding-protein-dependent transporter system inner membrane protein</fullName>
    </submittedName>
</protein>
<evidence type="ECO:0000313" key="6">
    <source>
        <dbReference type="EMBL" id="ERF56298.1"/>
    </source>
</evidence>
<evidence type="ECO:0000313" key="7">
    <source>
        <dbReference type="Proteomes" id="UP000016307"/>
    </source>
</evidence>
<keyword evidence="7" id="KW-1185">Reference proteome</keyword>
<keyword evidence="4 5" id="KW-0472">Membrane</keyword>
<keyword evidence="3 5" id="KW-1133">Transmembrane helix</keyword>
<dbReference type="EMBL" id="AOSS01000238">
    <property type="protein sequence ID" value="ERF56298.1"/>
    <property type="molecule type" value="Genomic_DNA"/>
</dbReference>
<accession>U1F9W4</accession>
<feature type="non-terminal residue" evidence="6">
    <location>
        <position position="1"/>
    </location>
</feature>
<feature type="transmembrane region" description="Helical" evidence="5">
    <location>
        <begin position="20"/>
        <end position="42"/>
    </location>
</feature>
<comment type="subcellular location">
    <subcellularLocation>
        <location evidence="1">Membrane</location>
        <topology evidence="1">Multi-pass membrane protein</topology>
    </subcellularLocation>
</comment>
<name>U1F9W4_9ACTN</name>
<evidence type="ECO:0000256" key="4">
    <source>
        <dbReference type="ARBA" id="ARBA00023136"/>
    </source>
</evidence>
<evidence type="ECO:0000256" key="3">
    <source>
        <dbReference type="ARBA" id="ARBA00022989"/>
    </source>
</evidence>
<evidence type="ECO:0000256" key="5">
    <source>
        <dbReference type="SAM" id="Phobius"/>
    </source>
</evidence>
<keyword evidence="2 5" id="KW-0812">Transmembrane</keyword>
<dbReference type="Gene3D" id="1.10.3720.10">
    <property type="entry name" value="MetI-like"/>
    <property type="match status" value="1"/>
</dbReference>